<proteinExistence type="predicted"/>
<dbReference type="EMBL" id="CM027683">
    <property type="protein sequence ID" value="KAG0534387.1"/>
    <property type="molecule type" value="Genomic_DNA"/>
</dbReference>
<evidence type="ECO:0000313" key="1">
    <source>
        <dbReference type="EMBL" id="KAG0534387.1"/>
    </source>
</evidence>
<dbReference type="Proteomes" id="UP000807115">
    <property type="component" value="Chromosome 4"/>
</dbReference>
<evidence type="ECO:0000313" key="2">
    <source>
        <dbReference type="Proteomes" id="UP000807115"/>
    </source>
</evidence>
<comment type="caution">
    <text evidence="1">The sequence shown here is derived from an EMBL/GenBank/DDBJ whole genome shotgun (WGS) entry which is preliminary data.</text>
</comment>
<dbReference type="AlphaFoldDB" id="A0A921UJF4"/>
<organism evidence="1 2">
    <name type="scientific">Sorghum bicolor</name>
    <name type="common">Sorghum</name>
    <name type="synonym">Sorghum vulgare</name>
    <dbReference type="NCBI Taxonomy" id="4558"/>
    <lineage>
        <taxon>Eukaryota</taxon>
        <taxon>Viridiplantae</taxon>
        <taxon>Streptophyta</taxon>
        <taxon>Embryophyta</taxon>
        <taxon>Tracheophyta</taxon>
        <taxon>Spermatophyta</taxon>
        <taxon>Magnoliopsida</taxon>
        <taxon>Liliopsida</taxon>
        <taxon>Poales</taxon>
        <taxon>Poaceae</taxon>
        <taxon>PACMAD clade</taxon>
        <taxon>Panicoideae</taxon>
        <taxon>Andropogonodae</taxon>
        <taxon>Andropogoneae</taxon>
        <taxon>Sorghinae</taxon>
        <taxon>Sorghum</taxon>
    </lineage>
</organism>
<reference evidence="1" key="1">
    <citation type="journal article" date="2019" name="BMC Genomics">
        <title>A new reference genome for Sorghum bicolor reveals high levels of sequence similarity between sweet and grain genotypes: implications for the genetics of sugar metabolism.</title>
        <authorList>
            <person name="Cooper E.A."/>
            <person name="Brenton Z.W."/>
            <person name="Flinn B.S."/>
            <person name="Jenkins J."/>
            <person name="Shu S."/>
            <person name="Flowers D."/>
            <person name="Luo F."/>
            <person name="Wang Y."/>
            <person name="Xia P."/>
            <person name="Barry K."/>
            <person name="Daum C."/>
            <person name="Lipzen A."/>
            <person name="Yoshinaga Y."/>
            <person name="Schmutz J."/>
            <person name="Saski C."/>
            <person name="Vermerris W."/>
            <person name="Kresovich S."/>
        </authorList>
    </citation>
    <scope>NUCLEOTIDE SEQUENCE</scope>
</reference>
<name>A0A921UJF4_SORBI</name>
<gene>
    <name evidence="1" type="ORF">BDA96_04G276000</name>
</gene>
<sequence>MEKNDDEQEQFVPGPAQSGSGEVFAFHIEEINNSCRGRILPTFVLGGDFDLQTLVTILLGGGISPQKHFPYILRLHRVCRVCPCFVCRAIFLTYFAFD</sequence>
<reference evidence="1" key="2">
    <citation type="submission" date="2020-10" db="EMBL/GenBank/DDBJ databases">
        <authorList>
            <person name="Cooper E.A."/>
            <person name="Brenton Z.W."/>
            <person name="Flinn B.S."/>
            <person name="Jenkins J."/>
            <person name="Shu S."/>
            <person name="Flowers D."/>
            <person name="Luo F."/>
            <person name="Wang Y."/>
            <person name="Xia P."/>
            <person name="Barry K."/>
            <person name="Daum C."/>
            <person name="Lipzen A."/>
            <person name="Yoshinaga Y."/>
            <person name="Schmutz J."/>
            <person name="Saski C."/>
            <person name="Vermerris W."/>
            <person name="Kresovich S."/>
        </authorList>
    </citation>
    <scope>NUCLEOTIDE SEQUENCE</scope>
</reference>
<accession>A0A921UJF4</accession>
<protein>
    <submittedName>
        <fullName evidence="1">Uncharacterized protein</fullName>
    </submittedName>
</protein>